<dbReference type="SMART" id="SM00220">
    <property type="entry name" value="S_TKc"/>
    <property type="match status" value="1"/>
</dbReference>
<dbReference type="PROSITE" id="PS50011">
    <property type="entry name" value="PROTEIN_KINASE_DOM"/>
    <property type="match status" value="1"/>
</dbReference>
<feature type="non-terminal residue" evidence="7">
    <location>
        <position position="1"/>
    </location>
</feature>
<gene>
    <name evidence="7" type="ORF">AN481_19665</name>
</gene>
<dbReference type="PANTHER" id="PTHR24351">
    <property type="entry name" value="RIBOSOMAL PROTEIN S6 KINASE"/>
    <property type="match status" value="1"/>
</dbReference>
<evidence type="ECO:0000259" key="6">
    <source>
        <dbReference type="PROSITE" id="PS50011"/>
    </source>
</evidence>
<dbReference type="GO" id="GO:0004674">
    <property type="term" value="F:protein serine/threonine kinase activity"/>
    <property type="evidence" value="ECO:0007669"/>
    <property type="project" value="UniProtKB-KW"/>
</dbReference>
<evidence type="ECO:0000313" key="8">
    <source>
        <dbReference type="Proteomes" id="UP000092382"/>
    </source>
</evidence>
<dbReference type="SUPFAM" id="SSF56112">
    <property type="entry name" value="Protein kinase-like (PK-like)"/>
    <property type="match status" value="1"/>
</dbReference>
<organism evidence="7 8">
    <name type="scientific">Aphanizomenon flos-aquae LD13</name>
    <dbReference type="NCBI Taxonomy" id="1710894"/>
    <lineage>
        <taxon>Bacteria</taxon>
        <taxon>Bacillati</taxon>
        <taxon>Cyanobacteriota</taxon>
        <taxon>Cyanophyceae</taxon>
        <taxon>Nostocales</taxon>
        <taxon>Aphanizomenonaceae</taxon>
        <taxon>Aphanizomenon</taxon>
    </lineage>
</organism>
<feature type="non-terminal residue" evidence="7">
    <location>
        <position position="173"/>
    </location>
</feature>
<dbReference type="InterPro" id="IPR011009">
    <property type="entry name" value="Kinase-like_dom_sf"/>
</dbReference>
<dbReference type="AlphaFoldDB" id="A0A1B7VFN5"/>
<keyword evidence="5" id="KW-0067">ATP-binding</keyword>
<evidence type="ECO:0000256" key="5">
    <source>
        <dbReference type="ARBA" id="ARBA00022840"/>
    </source>
</evidence>
<keyword evidence="3" id="KW-0547">Nucleotide-binding</keyword>
<feature type="domain" description="Protein kinase" evidence="6">
    <location>
        <begin position="1"/>
        <end position="173"/>
    </location>
</feature>
<proteinExistence type="predicted"/>
<dbReference type="InterPro" id="IPR000719">
    <property type="entry name" value="Prot_kinase_dom"/>
</dbReference>
<name>A0A1B7VFN5_APHFL</name>
<dbReference type="Gene3D" id="1.10.510.10">
    <property type="entry name" value="Transferase(Phosphotransferase) domain 1"/>
    <property type="match status" value="1"/>
</dbReference>
<protein>
    <recommendedName>
        <fullName evidence="6">Protein kinase domain-containing protein</fullName>
    </recommendedName>
</protein>
<evidence type="ECO:0000256" key="4">
    <source>
        <dbReference type="ARBA" id="ARBA00022777"/>
    </source>
</evidence>
<dbReference type="EMBL" id="LJOY01000191">
    <property type="protein sequence ID" value="OBQ15512.1"/>
    <property type="molecule type" value="Genomic_DNA"/>
</dbReference>
<comment type="caution">
    <text evidence="7">The sequence shown here is derived from an EMBL/GenBank/DDBJ whole genome shotgun (WGS) entry which is preliminary data.</text>
</comment>
<dbReference type="GO" id="GO:0005524">
    <property type="term" value="F:ATP binding"/>
    <property type="evidence" value="ECO:0007669"/>
    <property type="project" value="UniProtKB-KW"/>
</dbReference>
<evidence type="ECO:0000256" key="2">
    <source>
        <dbReference type="ARBA" id="ARBA00022679"/>
    </source>
</evidence>
<keyword evidence="1" id="KW-0723">Serine/threonine-protein kinase</keyword>
<reference evidence="7 8" key="1">
    <citation type="submission" date="2015-09" db="EMBL/GenBank/DDBJ databases">
        <title>Whole genome shotgun sequence assembly of Aphanizomenon flos-aquae UKL13.</title>
        <authorList>
            <person name="Driscoll C."/>
        </authorList>
    </citation>
    <scope>NUCLEOTIDE SEQUENCE [LARGE SCALE GENOMIC DNA]</scope>
    <source>
        <strain evidence="7">MDT13</strain>
    </source>
</reference>
<keyword evidence="2" id="KW-0808">Transferase</keyword>
<evidence type="ECO:0000313" key="7">
    <source>
        <dbReference type="EMBL" id="OBQ15512.1"/>
    </source>
</evidence>
<evidence type="ECO:0000256" key="1">
    <source>
        <dbReference type="ARBA" id="ARBA00022527"/>
    </source>
</evidence>
<sequence length="173" mass="18616">PNIVPIYSAAERDTVVYFTMGYVHGQSLAERLQRDGVLPVEAALAVTRQLALALEAAHAAGGVHRDIKAENVLLDETGRVLVTDFGIARLSEAQPLTATGTVLGTVQYMSPEQVTGDSLDGRSDLYALGILLYHLLTHLFPFERAMSSAVLVAHVNSAPTPMHTYRPDIPPVS</sequence>
<dbReference type="Proteomes" id="UP000092382">
    <property type="component" value="Unassembled WGS sequence"/>
</dbReference>
<evidence type="ECO:0000256" key="3">
    <source>
        <dbReference type="ARBA" id="ARBA00022741"/>
    </source>
</evidence>
<keyword evidence="4" id="KW-0418">Kinase</keyword>
<dbReference type="CDD" id="cd14014">
    <property type="entry name" value="STKc_PknB_like"/>
    <property type="match status" value="1"/>
</dbReference>
<dbReference type="Pfam" id="PF00069">
    <property type="entry name" value="Pkinase"/>
    <property type="match status" value="1"/>
</dbReference>
<accession>A0A1B7VFN5</accession>